<feature type="transmembrane region" description="Helical" evidence="6">
    <location>
        <begin position="136"/>
        <end position="164"/>
    </location>
</feature>
<reference evidence="8" key="1">
    <citation type="journal article" date="2020" name="Stud. Mycol.">
        <title>101 Dothideomycetes genomes: a test case for predicting lifestyles and emergence of pathogens.</title>
        <authorList>
            <person name="Haridas S."/>
            <person name="Albert R."/>
            <person name="Binder M."/>
            <person name="Bloem J."/>
            <person name="Labutti K."/>
            <person name="Salamov A."/>
            <person name="Andreopoulos B."/>
            <person name="Baker S."/>
            <person name="Barry K."/>
            <person name="Bills G."/>
            <person name="Bluhm B."/>
            <person name="Cannon C."/>
            <person name="Castanera R."/>
            <person name="Culley D."/>
            <person name="Daum C."/>
            <person name="Ezra D."/>
            <person name="Gonzalez J."/>
            <person name="Henrissat B."/>
            <person name="Kuo A."/>
            <person name="Liang C."/>
            <person name="Lipzen A."/>
            <person name="Lutzoni F."/>
            <person name="Magnuson J."/>
            <person name="Mondo S."/>
            <person name="Nolan M."/>
            <person name="Ohm R."/>
            <person name="Pangilinan J."/>
            <person name="Park H.-J."/>
            <person name="Ramirez L."/>
            <person name="Alfaro M."/>
            <person name="Sun H."/>
            <person name="Tritt A."/>
            <person name="Yoshinaga Y."/>
            <person name="Zwiers L.-H."/>
            <person name="Turgeon B."/>
            <person name="Goodwin S."/>
            <person name="Spatafora J."/>
            <person name="Crous P."/>
            <person name="Grigoriev I."/>
        </authorList>
    </citation>
    <scope>NUCLEOTIDE SEQUENCE</scope>
    <source>
        <strain evidence="8">CBS 119687</strain>
    </source>
</reference>
<evidence type="ECO:0000256" key="6">
    <source>
        <dbReference type="SAM" id="Phobius"/>
    </source>
</evidence>
<dbReference type="OrthoDB" id="5273647at2759"/>
<feature type="transmembrane region" description="Helical" evidence="6">
    <location>
        <begin position="20"/>
        <end position="38"/>
    </location>
</feature>
<evidence type="ECO:0000256" key="2">
    <source>
        <dbReference type="ARBA" id="ARBA00022692"/>
    </source>
</evidence>
<evidence type="ECO:0000256" key="3">
    <source>
        <dbReference type="ARBA" id="ARBA00022989"/>
    </source>
</evidence>
<evidence type="ECO:0000313" key="8">
    <source>
        <dbReference type="EMBL" id="KAF2126217.1"/>
    </source>
</evidence>
<feature type="transmembrane region" description="Helical" evidence="6">
    <location>
        <begin position="214"/>
        <end position="233"/>
    </location>
</feature>
<feature type="domain" description="Rhodopsin" evidence="7">
    <location>
        <begin position="34"/>
        <end position="286"/>
    </location>
</feature>
<sequence length="364" mass="40164">MGHIIDAAPGDDRGPLINRVSLGMYTVALAVVALRLFTRGFIVKRFGLDDIFIAVAIILGAAQTVTILFQVENGRGRHANELHVEQMERMLMYSWINMLLYFVGNWTVKMSILALYHRIGSGKQGLPWTVQSRAVWMTASLITAFTLAVFLAQFFACTPISYTWNIETLPNSCISGAAFMRSSAAINIATDIVLLLFPLPLLPLLAFNNRQRTALALIFSIGLVPVIASTMRLCEIVMSGSPLSAGVSWQEADTTWTWAWVPVWSQIEVDMGILAASLPSLNPLFRQVFAGCSVKGSGYVASLPEWTDDGKDMEKETSTVYTAYYGDGSKSDSESEDEAGGAKEWRLELDFEKEGETFMNTTIR</sequence>
<accession>A0A6A6A5M7</accession>
<evidence type="ECO:0000256" key="1">
    <source>
        <dbReference type="ARBA" id="ARBA00004141"/>
    </source>
</evidence>
<keyword evidence="3 6" id="KW-1133">Transmembrane helix</keyword>
<comment type="subcellular location">
    <subcellularLocation>
        <location evidence="1">Membrane</location>
        <topology evidence="1">Multi-pass membrane protein</topology>
    </subcellularLocation>
</comment>
<dbReference type="InterPro" id="IPR052337">
    <property type="entry name" value="SAT4-like"/>
</dbReference>
<dbReference type="Pfam" id="PF20684">
    <property type="entry name" value="Fung_rhodopsin"/>
    <property type="match status" value="1"/>
</dbReference>
<organism evidence="8 9">
    <name type="scientific">Dothidotthia symphoricarpi CBS 119687</name>
    <dbReference type="NCBI Taxonomy" id="1392245"/>
    <lineage>
        <taxon>Eukaryota</taxon>
        <taxon>Fungi</taxon>
        <taxon>Dikarya</taxon>
        <taxon>Ascomycota</taxon>
        <taxon>Pezizomycotina</taxon>
        <taxon>Dothideomycetes</taxon>
        <taxon>Pleosporomycetidae</taxon>
        <taxon>Pleosporales</taxon>
        <taxon>Dothidotthiaceae</taxon>
        <taxon>Dothidotthia</taxon>
    </lineage>
</organism>
<evidence type="ECO:0000256" key="5">
    <source>
        <dbReference type="ARBA" id="ARBA00038359"/>
    </source>
</evidence>
<dbReference type="Proteomes" id="UP000799771">
    <property type="component" value="Unassembled WGS sequence"/>
</dbReference>
<keyword evidence="9" id="KW-1185">Reference proteome</keyword>
<name>A0A6A6A5M7_9PLEO</name>
<dbReference type="InterPro" id="IPR049326">
    <property type="entry name" value="Rhodopsin_dom_fungi"/>
</dbReference>
<feature type="transmembrane region" description="Helical" evidence="6">
    <location>
        <begin position="91"/>
        <end position="116"/>
    </location>
</feature>
<dbReference type="PANTHER" id="PTHR33048:SF123">
    <property type="entry name" value="INTEGRAL MEMBRANE PROTEIN"/>
    <property type="match status" value="1"/>
</dbReference>
<keyword evidence="4 6" id="KW-0472">Membrane</keyword>
<protein>
    <recommendedName>
        <fullName evidence="7">Rhodopsin domain-containing protein</fullName>
    </recommendedName>
</protein>
<proteinExistence type="inferred from homology"/>
<feature type="transmembrane region" description="Helical" evidence="6">
    <location>
        <begin position="184"/>
        <end position="207"/>
    </location>
</feature>
<evidence type="ECO:0000259" key="7">
    <source>
        <dbReference type="Pfam" id="PF20684"/>
    </source>
</evidence>
<comment type="similarity">
    <text evidence="5">Belongs to the SAT4 family.</text>
</comment>
<dbReference type="GO" id="GO:0016020">
    <property type="term" value="C:membrane"/>
    <property type="evidence" value="ECO:0007669"/>
    <property type="project" value="UniProtKB-SubCell"/>
</dbReference>
<dbReference type="AlphaFoldDB" id="A0A6A6A5M7"/>
<dbReference type="RefSeq" id="XP_033520609.1">
    <property type="nucleotide sequence ID" value="XM_033673461.1"/>
</dbReference>
<dbReference type="GeneID" id="54413893"/>
<dbReference type="PANTHER" id="PTHR33048">
    <property type="entry name" value="PTH11-LIKE INTEGRAL MEMBRANE PROTEIN (AFU_ORTHOLOGUE AFUA_5G11245)"/>
    <property type="match status" value="1"/>
</dbReference>
<dbReference type="EMBL" id="ML977514">
    <property type="protein sequence ID" value="KAF2126217.1"/>
    <property type="molecule type" value="Genomic_DNA"/>
</dbReference>
<evidence type="ECO:0000256" key="4">
    <source>
        <dbReference type="ARBA" id="ARBA00023136"/>
    </source>
</evidence>
<gene>
    <name evidence="8" type="ORF">P153DRAFT_88100</name>
</gene>
<keyword evidence="2 6" id="KW-0812">Transmembrane</keyword>
<evidence type="ECO:0000313" key="9">
    <source>
        <dbReference type="Proteomes" id="UP000799771"/>
    </source>
</evidence>
<feature type="transmembrane region" description="Helical" evidence="6">
    <location>
        <begin position="50"/>
        <end position="71"/>
    </location>
</feature>